<name>A0A1Y6EHN6_9SPHN</name>
<dbReference type="Proteomes" id="UP000194420">
    <property type="component" value="Unassembled WGS sequence"/>
</dbReference>
<dbReference type="AlphaFoldDB" id="A0A1Y6EHN6"/>
<dbReference type="EMBL" id="FXWG01000001">
    <property type="protein sequence ID" value="SMQ60102.1"/>
    <property type="molecule type" value="Genomic_DNA"/>
</dbReference>
<keyword evidence="3" id="KW-1185">Reference proteome</keyword>
<evidence type="ECO:0000313" key="3">
    <source>
        <dbReference type="Proteomes" id="UP000194420"/>
    </source>
</evidence>
<feature type="domain" description="Short chain dehydrogenase-like proteobacteria" evidence="1">
    <location>
        <begin position="5"/>
        <end position="101"/>
    </location>
</feature>
<proteinExistence type="predicted"/>
<accession>A0A1Y6EHN6</accession>
<sequence>MQAVLTIDRLPECEIEAAASFHAHWLEAAREALSDEADSLVLALPSAPTSHDDWRRALARDLARAHAPKLVNIISAPDSATRDAMLSYLMDAPGVTGQYLPGHE</sequence>
<dbReference type="Pfam" id="PF21777">
    <property type="entry name" value="SDR-like"/>
    <property type="match status" value="1"/>
</dbReference>
<dbReference type="OrthoDB" id="7409402at2"/>
<evidence type="ECO:0000313" key="2">
    <source>
        <dbReference type="EMBL" id="SMQ60102.1"/>
    </source>
</evidence>
<dbReference type="RefSeq" id="WP_143255935.1">
    <property type="nucleotide sequence ID" value="NZ_FXWG01000001.1"/>
</dbReference>
<organism evidence="2 3">
    <name type="scientific">Altererythrobacter xiamenensis</name>
    <dbReference type="NCBI Taxonomy" id="1316679"/>
    <lineage>
        <taxon>Bacteria</taxon>
        <taxon>Pseudomonadati</taxon>
        <taxon>Pseudomonadota</taxon>
        <taxon>Alphaproteobacteria</taxon>
        <taxon>Sphingomonadales</taxon>
        <taxon>Erythrobacteraceae</taxon>
        <taxon>Altererythrobacter</taxon>
    </lineage>
</organism>
<reference evidence="3" key="1">
    <citation type="submission" date="2017-04" db="EMBL/GenBank/DDBJ databases">
        <authorList>
            <person name="Varghese N."/>
            <person name="Submissions S."/>
        </authorList>
    </citation>
    <scope>NUCLEOTIDE SEQUENCE [LARGE SCALE GENOMIC DNA]</scope>
</reference>
<evidence type="ECO:0000259" key="1">
    <source>
        <dbReference type="Pfam" id="PF21777"/>
    </source>
</evidence>
<protein>
    <recommendedName>
        <fullName evidence="1">Short chain dehydrogenase-like proteobacteria domain-containing protein</fullName>
    </recommendedName>
</protein>
<gene>
    <name evidence="2" type="ORF">SAMN06297468_0373</name>
</gene>
<dbReference type="InterPro" id="IPR048623">
    <property type="entry name" value="SDR-like_proteobact"/>
</dbReference>